<feature type="region of interest" description="Disordered" evidence="1">
    <location>
        <begin position="1"/>
        <end position="20"/>
    </location>
</feature>
<organism evidence="2 3">
    <name type="scientific">Aldrovandia affinis</name>
    <dbReference type="NCBI Taxonomy" id="143900"/>
    <lineage>
        <taxon>Eukaryota</taxon>
        <taxon>Metazoa</taxon>
        <taxon>Chordata</taxon>
        <taxon>Craniata</taxon>
        <taxon>Vertebrata</taxon>
        <taxon>Euteleostomi</taxon>
        <taxon>Actinopterygii</taxon>
        <taxon>Neopterygii</taxon>
        <taxon>Teleostei</taxon>
        <taxon>Notacanthiformes</taxon>
        <taxon>Halosauridae</taxon>
        <taxon>Aldrovandia</taxon>
    </lineage>
</organism>
<accession>A0AAD7REB7</accession>
<evidence type="ECO:0000313" key="3">
    <source>
        <dbReference type="Proteomes" id="UP001221898"/>
    </source>
</evidence>
<dbReference type="Proteomes" id="UP001221898">
    <property type="component" value="Unassembled WGS sequence"/>
</dbReference>
<comment type="caution">
    <text evidence="2">The sequence shown here is derived from an EMBL/GenBank/DDBJ whole genome shotgun (WGS) entry which is preliminary data.</text>
</comment>
<name>A0AAD7REB7_9TELE</name>
<proteinExistence type="predicted"/>
<evidence type="ECO:0000256" key="1">
    <source>
        <dbReference type="SAM" id="MobiDB-lite"/>
    </source>
</evidence>
<protein>
    <submittedName>
        <fullName evidence="2">Uncharacterized protein</fullName>
    </submittedName>
</protein>
<gene>
    <name evidence="2" type="ORF">AAFF_G00237660</name>
</gene>
<dbReference type="AlphaFoldDB" id="A0AAD7REB7"/>
<evidence type="ECO:0000313" key="2">
    <source>
        <dbReference type="EMBL" id="KAJ8378642.1"/>
    </source>
</evidence>
<reference evidence="2" key="1">
    <citation type="journal article" date="2023" name="Science">
        <title>Genome structures resolve the early diversification of teleost fishes.</title>
        <authorList>
            <person name="Parey E."/>
            <person name="Louis A."/>
            <person name="Montfort J."/>
            <person name="Bouchez O."/>
            <person name="Roques C."/>
            <person name="Iampietro C."/>
            <person name="Lluch J."/>
            <person name="Castinel A."/>
            <person name="Donnadieu C."/>
            <person name="Desvignes T."/>
            <person name="Floi Bucao C."/>
            <person name="Jouanno E."/>
            <person name="Wen M."/>
            <person name="Mejri S."/>
            <person name="Dirks R."/>
            <person name="Jansen H."/>
            <person name="Henkel C."/>
            <person name="Chen W.J."/>
            <person name="Zahm M."/>
            <person name="Cabau C."/>
            <person name="Klopp C."/>
            <person name="Thompson A.W."/>
            <person name="Robinson-Rechavi M."/>
            <person name="Braasch I."/>
            <person name="Lecointre G."/>
            <person name="Bobe J."/>
            <person name="Postlethwait J.H."/>
            <person name="Berthelot C."/>
            <person name="Roest Crollius H."/>
            <person name="Guiguen Y."/>
        </authorList>
    </citation>
    <scope>NUCLEOTIDE SEQUENCE</scope>
    <source>
        <strain evidence="2">NC1722</strain>
    </source>
</reference>
<keyword evidence="3" id="KW-1185">Reference proteome</keyword>
<dbReference type="EMBL" id="JAINUG010000315">
    <property type="protein sequence ID" value="KAJ8378642.1"/>
    <property type="molecule type" value="Genomic_DNA"/>
</dbReference>
<feature type="region of interest" description="Disordered" evidence="1">
    <location>
        <begin position="45"/>
        <end position="90"/>
    </location>
</feature>
<sequence>MPGQTSPYPGIAPAHCPPRHMRQGKTLRLSLLSLGVLSLGQHLTRRPRLCPPALPRHTQGRTPPNPAPPDSRTGHRGLLPSQECTRQPVVLPTSPPYGLAVVTRLARPTPLCGSLF</sequence>